<evidence type="ECO:0000256" key="1">
    <source>
        <dbReference type="ARBA" id="ARBA00010688"/>
    </source>
</evidence>
<keyword evidence="4" id="KW-0418">Kinase</keyword>
<evidence type="ECO:0000256" key="3">
    <source>
        <dbReference type="ARBA" id="ARBA00022741"/>
    </source>
</evidence>
<dbReference type="PANTHER" id="PTHR43085">
    <property type="entry name" value="HEXOKINASE FAMILY MEMBER"/>
    <property type="match status" value="1"/>
</dbReference>
<evidence type="ECO:0000256" key="5">
    <source>
        <dbReference type="ARBA" id="ARBA00022840"/>
    </source>
</evidence>
<dbReference type="InterPro" id="IPR002173">
    <property type="entry name" value="Carboh/pur_kinase_PfkB_CS"/>
</dbReference>
<keyword evidence="3" id="KW-0547">Nucleotide-binding</keyword>
<dbReference type="PANTHER" id="PTHR43085:SF1">
    <property type="entry name" value="PSEUDOURIDINE KINASE-RELATED"/>
    <property type="match status" value="1"/>
</dbReference>
<keyword evidence="2" id="KW-0808">Transferase</keyword>
<dbReference type="PROSITE" id="PS00583">
    <property type="entry name" value="PFKB_KINASES_1"/>
    <property type="match status" value="1"/>
</dbReference>
<dbReference type="InterPro" id="IPR011611">
    <property type="entry name" value="PfkB_dom"/>
</dbReference>
<evidence type="ECO:0000259" key="6">
    <source>
        <dbReference type="Pfam" id="PF00294"/>
    </source>
</evidence>
<dbReference type="SUPFAM" id="SSF53613">
    <property type="entry name" value="Ribokinase-like"/>
    <property type="match status" value="1"/>
</dbReference>
<accession>A0A9X1S1U9</accession>
<dbReference type="InterPro" id="IPR029056">
    <property type="entry name" value="Ribokinase-like"/>
</dbReference>
<gene>
    <name evidence="7" type="ORF">KEC57_03665</name>
</gene>
<dbReference type="GO" id="GO:0005524">
    <property type="term" value="F:ATP binding"/>
    <property type="evidence" value="ECO:0007669"/>
    <property type="project" value="UniProtKB-KW"/>
</dbReference>
<dbReference type="AlphaFoldDB" id="A0A9X1S1U9"/>
<sequence length="313" mass="32150">MTVVVVGDALIDELRDDSGVREFVGGAALNVAVGLARLGVPAMLIAMLGDDEPATRIRRYLADFGVGLIATPSLLGTARAVSERTGGGEPTYVFNEAAQKRRIRFADREREAIADADLVVVSCVAFDDAEQTTELAEAIAAAAARAESEGRAAASLAVDPNPRSGMMHDPAEFVRGFERLAAGAALVKVGEDDAALLYDDRLDALRARLIDLGAQAVLATEGSGGATLEAGGVIVTRPISNLPGRIVDTMGAGDAAFAATVAALVEATPTDADGWAAVLQSAMDTAAATCRFEGALLRTPGALSGTDLDRIGT</sequence>
<dbReference type="GO" id="GO:0016301">
    <property type="term" value="F:kinase activity"/>
    <property type="evidence" value="ECO:0007669"/>
    <property type="project" value="UniProtKB-KW"/>
</dbReference>
<evidence type="ECO:0000256" key="4">
    <source>
        <dbReference type="ARBA" id="ARBA00022777"/>
    </source>
</evidence>
<keyword evidence="8" id="KW-1185">Reference proteome</keyword>
<dbReference type="EMBL" id="JAGTTN010000001">
    <property type="protein sequence ID" value="MCC2031274.1"/>
    <property type="molecule type" value="Genomic_DNA"/>
</dbReference>
<dbReference type="Proteomes" id="UP001139354">
    <property type="component" value="Unassembled WGS sequence"/>
</dbReference>
<evidence type="ECO:0000256" key="2">
    <source>
        <dbReference type="ARBA" id="ARBA00022679"/>
    </source>
</evidence>
<feature type="domain" description="Carbohydrate kinase PfkB" evidence="6">
    <location>
        <begin position="5"/>
        <end position="295"/>
    </location>
</feature>
<dbReference type="RefSeq" id="WP_229383166.1">
    <property type="nucleotide sequence ID" value="NZ_JAGTTN010000001.1"/>
</dbReference>
<evidence type="ECO:0000313" key="7">
    <source>
        <dbReference type="EMBL" id="MCC2031274.1"/>
    </source>
</evidence>
<evidence type="ECO:0000313" key="8">
    <source>
        <dbReference type="Proteomes" id="UP001139354"/>
    </source>
</evidence>
<dbReference type="InterPro" id="IPR050306">
    <property type="entry name" value="PfkB_Carbo_kinase"/>
</dbReference>
<organism evidence="7 8">
    <name type="scientific">Microbacterium allomyrinae</name>
    <dbReference type="NCBI Taxonomy" id="2830666"/>
    <lineage>
        <taxon>Bacteria</taxon>
        <taxon>Bacillati</taxon>
        <taxon>Actinomycetota</taxon>
        <taxon>Actinomycetes</taxon>
        <taxon>Micrococcales</taxon>
        <taxon>Microbacteriaceae</taxon>
        <taxon>Microbacterium</taxon>
    </lineage>
</organism>
<proteinExistence type="inferred from homology"/>
<comment type="caution">
    <text evidence="7">The sequence shown here is derived from an EMBL/GenBank/DDBJ whole genome shotgun (WGS) entry which is preliminary data.</text>
</comment>
<reference evidence="7" key="1">
    <citation type="submission" date="2021-04" db="EMBL/GenBank/DDBJ databases">
        <title>Microbacterium tenobrionis sp. nov. and Microbacterium allomyrinae sp. nov., isolated from larvae of Tenobrio molitor and Allomyrina dichotoma, respectively.</title>
        <authorList>
            <person name="Lee S.D."/>
        </authorList>
    </citation>
    <scope>NUCLEOTIDE SEQUENCE</scope>
    <source>
        <strain evidence="7">BWT-G7</strain>
    </source>
</reference>
<protein>
    <recommendedName>
        <fullName evidence="6">Carbohydrate kinase PfkB domain-containing protein</fullName>
    </recommendedName>
</protein>
<name>A0A9X1S1U9_9MICO</name>
<dbReference type="Gene3D" id="3.40.1190.20">
    <property type="match status" value="1"/>
</dbReference>
<dbReference type="Pfam" id="PF00294">
    <property type="entry name" value="PfkB"/>
    <property type="match status" value="1"/>
</dbReference>
<keyword evidence="5" id="KW-0067">ATP-binding</keyword>
<comment type="similarity">
    <text evidence="1">Belongs to the carbohydrate kinase PfkB family.</text>
</comment>